<dbReference type="WBParaSite" id="MBELARI_LOCUS873">
    <property type="protein sequence ID" value="MBELARI_LOCUS873"/>
    <property type="gene ID" value="MBELARI_LOCUS873"/>
</dbReference>
<keyword evidence="1" id="KW-1185">Reference proteome</keyword>
<evidence type="ECO:0000313" key="2">
    <source>
        <dbReference type="WBParaSite" id="MBELARI_LOCUS17533"/>
    </source>
</evidence>
<dbReference type="Proteomes" id="UP000887575">
    <property type="component" value="Unassembled WGS sequence"/>
</dbReference>
<sequence length="148" mass="16734">MKFPGFPSTSLKGLTSSMKAPARWIQNNMPTLPSTSNCFSSFSSCTSRRGFFASRKKRSSLSVQPCECKNDNTHPSDHNRNLRSDRKMSIFNETKPKSEDFDDPPFTIADKVMPRRLPPLRAQQFTGKVELIKKTHKATKSSTVVLTY</sequence>
<reference evidence="2 3" key="1">
    <citation type="submission" date="2024-02" db="UniProtKB">
        <authorList>
            <consortium name="WormBaseParasite"/>
        </authorList>
    </citation>
    <scope>IDENTIFICATION</scope>
</reference>
<name>A0AAF3ETP5_9BILA</name>
<protein>
    <submittedName>
        <fullName evidence="2 3">Uncharacterized protein</fullName>
    </submittedName>
</protein>
<proteinExistence type="predicted"/>
<organism evidence="1 2">
    <name type="scientific">Mesorhabditis belari</name>
    <dbReference type="NCBI Taxonomy" id="2138241"/>
    <lineage>
        <taxon>Eukaryota</taxon>
        <taxon>Metazoa</taxon>
        <taxon>Ecdysozoa</taxon>
        <taxon>Nematoda</taxon>
        <taxon>Chromadorea</taxon>
        <taxon>Rhabditida</taxon>
        <taxon>Rhabditina</taxon>
        <taxon>Rhabditomorpha</taxon>
        <taxon>Rhabditoidea</taxon>
        <taxon>Rhabditidae</taxon>
        <taxon>Mesorhabditinae</taxon>
        <taxon>Mesorhabditis</taxon>
    </lineage>
</organism>
<evidence type="ECO:0000313" key="3">
    <source>
        <dbReference type="WBParaSite" id="MBELARI_LOCUS873"/>
    </source>
</evidence>
<evidence type="ECO:0000313" key="1">
    <source>
        <dbReference type="Proteomes" id="UP000887575"/>
    </source>
</evidence>
<dbReference type="WBParaSite" id="MBELARI_LOCUS17533">
    <property type="protein sequence ID" value="MBELARI_LOCUS17533"/>
    <property type="gene ID" value="MBELARI_LOCUS17533"/>
</dbReference>
<dbReference type="AlphaFoldDB" id="A0AAF3ETP5"/>
<accession>A0AAF3ETP5</accession>